<protein>
    <recommendedName>
        <fullName evidence="2">NADH-quinone oxidoreductase subunit J</fullName>
        <ecNumber evidence="2">7.1.1.-</ecNumber>
    </recommendedName>
</protein>
<evidence type="ECO:0000256" key="2">
    <source>
        <dbReference type="RuleBase" id="RU004429"/>
    </source>
</evidence>
<keyword evidence="2" id="KW-0472">Membrane</keyword>
<comment type="function">
    <text evidence="2">NDH-1 shuttles electrons from NADH, via FMN and iron-sulfur (Fe-S) centers, to quinones in the respiratory chain. Couples the redox reaction to proton translocation (for every two electrons transferred, four hydrogen ions are translocated across the cytoplasmic membrane), and thus conserves the redox energy in a proton gradient.</text>
</comment>
<accession>A0A2A4SS82</accession>
<dbReference type="EMBL" id="NVSR01000128">
    <property type="protein sequence ID" value="PCI24062.1"/>
    <property type="molecule type" value="Genomic_DNA"/>
</dbReference>
<dbReference type="EC" id="7.1.1.-" evidence="2"/>
<dbReference type="Gene3D" id="1.20.120.1200">
    <property type="entry name" value="NADH-ubiquinone/plastoquinone oxidoreductase chain 6, subunit NuoJ"/>
    <property type="match status" value="1"/>
</dbReference>
<dbReference type="PANTHER" id="PTHR33269">
    <property type="entry name" value="NADH-UBIQUINONE OXIDOREDUCTASE CHAIN 6"/>
    <property type="match status" value="1"/>
</dbReference>
<keyword evidence="2" id="KW-1133">Transmembrane helix</keyword>
<keyword evidence="2" id="KW-0874">Quinone</keyword>
<feature type="transmembrane region" description="Helical" evidence="2">
    <location>
        <begin position="88"/>
        <end position="108"/>
    </location>
</feature>
<comment type="catalytic activity">
    <reaction evidence="2">
        <text>a quinone + NADH + 5 H(+)(in) = a quinol + NAD(+) + 4 H(+)(out)</text>
        <dbReference type="Rhea" id="RHEA:57888"/>
        <dbReference type="ChEBI" id="CHEBI:15378"/>
        <dbReference type="ChEBI" id="CHEBI:24646"/>
        <dbReference type="ChEBI" id="CHEBI:57540"/>
        <dbReference type="ChEBI" id="CHEBI:57945"/>
        <dbReference type="ChEBI" id="CHEBI:132124"/>
    </reaction>
</comment>
<proteinExistence type="inferred from homology"/>
<dbReference type="AlphaFoldDB" id="A0A2A4SS82"/>
<dbReference type="Proteomes" id="UP000218113">
    <property type="component" value="Unassembled WGS sequence"/>
</dbReference>
<feature type="transmembrane region" description="Helical" evidence="2">
    <location>
        <begin position="56"/>
        <end position="76"/>
    </location>
</feature>
<dbReference type="InterPro" id="IPR001457">
    <property type="entry name" value="NADH_UbQ/plastoQ_OxRdtase_su6"/>
</dbReference>
<dbReference type="InterPro" id="IPR042106">
    <property type="entry name" value="Nuo/plastoQ_OxRdtase_6_NuoJ"/>
</dbReference>
<dbReference type="Pfam" id="PF00499">
    <property type="entry name" value="Oxidored_q3"/>
    <property type="match status" value="1"/>
</dbReference>
<keyword evidence="2" id="KW-0812">Transmembrane</keyword>
<evidence type="ECO:0000313" key="3">
    <source>
        <dbReference type="EMBL" id="PCI24062.1"/>
    </source>
</evidence>
<keyword evidence="2" id="KW-1003">Cell membrane</keyword>
<sequence length="187" mass="20765">MDFIYVVFGFWMVFFSFAVITLVNPVHSAICLVCSFLNAALILFCLGADFLGFVFILVYVGAIAIFFLLVIMLLNVKHNPIKLNFIKYGPVAAFICFAFVFESLLPFINVVPTAEIFSFSDDINFGPLSVCDSSLHLSNIDLFGQLLYTKFFIFFLIVGLILLIALLGAVLLTYSPGSNKVHTITKS</sequence>
<comment type="caution">
    <text evidence="3">The sequence shown here is derived from an EMBL/GenBank/DDBJ whole genome shotgun (WGS) entry which is preliminary data.</text>
</comment>
<comment type="subcellular location">
    <subcellularLocation>
        <location evidence="2">Cell membrane</location>
        <topology evidence="2">Multi-pass membrane protein</topology>
    </subcellularLocation>
</comment>
<evidence type="ECO:0000313" key="4">
    <source>
        <dbReference type="Proteomes" id="UP000218113"/>
    </source>
</evidence>
<dbReference type="GO" id="GO:0008137">
    <property type="term" value="F:NADH dehydrogenase (ubiquinone) activity"/>
    <property type="evidence" value="ECO:0007669"/>
    <property type="project" value="UniProtKB-UniRule"/>
</dbReference>
<feature type="transmembrane region" description="Helical" evidence="2">
    <location>
        <begin position="30"/>
        <end position="50"/>
    </location>
</feature>
<gene>
    <name evidence="3" type="ORF">COB67_11940</name>
</gene>
<organism evidence="3 4">
    <name type="scientific">SAR324 cluster bacterium</name>
    <dbReference type="NCBI Taxonomy" id="2024889"/>
    <lineage>
        <taxon>Bacteria</taxon>
        <taxon>Deltaproteobacteria</taxon>
        <taxon>SAR324 cluster</taxon>
    </lineage>
</organism>
<reference evidence="4" key="1">
    <citation type="submission" date="2017-08" db="EMBL/GenBank/DDBJ databases">
        <title>A dynamic microbial community with high functional redundancy inhabits the cold, oxic subseafloor aquifer.</title>
        <authorList>
            <person name="Tully B.J."/>
            <person name="Wheat C.G."/>
            <person name="Glazer B.T."/>
            <person name="Huber J.A."/>
        </authorList>
    </citation>
    <scope>NUCLEOTIDE SEQUENCE [LARGE SCALE GENOMIC DNA]</scope>
</reference>
<dbReference type="GO" id="GO:0048038">
    <property type="term" value="F:quinone binding"/>
    <property type="evidence" value="ECO:0007669"/>
    <property type="project" value="UniProtKB-UniRule"/>
</dbReference>
<dbReference type="PANTHER" id="PTHR33269:SF17">
    <property type="entry name" value="NADH-UBIQUINONE OXIDOREDUCTASE CHAIN 6"/>
    <property type="match status" value="1"/>
</dbReference>
<dbReference type="GO" id="GO:0005886">
    <property type="term" value="C:plasma membrane"/>
    <property type="evidence" value="ECO:0007669"/>
    <property type="project" value="UniProtKB-SubCell"/>
</dbReference>
<keyword evidence="2" id="KW-0520">NAD</keyword>
<evidence type="ECO:0000256" key="1">
    <source>
        <dbReference type="ARBA" id="ARBA00005698"/>
    </source>
</evidence>
<comment type="similarity">
    <text evidence="1 2">Belongs to the complex I subunit 6 family.</text>
</comment>
<feature type="transmembrane region" description="Helical" evidence="2">
    <location>
        <begin position="151"/>
        <end position="174"/>
    </location>
</feature>
<feature type="transmembrane region" description="Helical" evidence="2">
    <location>
        <begin position="6"/>
        <end position="23"/>
    </location>
</feature>
<name>A0A2A4SS82_9DELT</name>